<sequence>MSVLQVTGEAWMRERMLLPPDAILTVELLDGDAVVAATAIEGSPPTRFALAVDEARVTDADQLRVRATLRTDAGTWASPEPVADWERVLLVRDASDEPADDDGSV</sequence>
<keyword evidence="2" id="KW-1185">Reference proteome</keyword>
<reference evidence="2" key="1">
    <citation type="submission" date="2016-10" db="EMBL/GenBank/DDBJ databases">
        <authorList>
            <person name="Varghese N."/>
            <person name="Submissions S."/>
        </authorList>
    </citation>
    <scope>NUCLEOTIDE SEQUENCE [LARGE SCALE GENOMIC DNA]</scope>
    <source>
        <strain evidence="2">DSM 22002</strain>
    </source>
</reference>
<proteinExistence type="predicted"/>
<dbReference type="RefSeq" id="WP_092504411.1">
    <property type="nucleotide sequence ID" value="NZ_LT629695.1"/>
</dbReference>
<evidence type="ECO:0000313" key="1">
    <source>
        <dbReference type="EMBL" id="SDH63865.1"/>
    </source>
</evidence>
<gene>
    <name evidence="1" type="ORF">SAMN04489720_1856</name>
</gene>
<dbReference type="Pfam" id="PF09619">
    <property type="entry name" value="YscW"/>
    <property type="match status" value="1"/>
</dbReference>
<organism evidence="1 2">
    <name type="scientific">Agrococcus jejuensis</name>
    <dbReference type="NCBI Taxonomy" id="399736"/>
    <lineage>
        <taxon>Bacteria</taxon>
        <taxon>Bacillati</taxon>
        <taxon>Actinomycetota</taxon>
        <taxon>Actinomycetes</taxon>
        <taxon>Micrococcales</taxon>
        <taxon>Microbacteriaceae</taxon>
        <taxon>Agrococcus</taxon>
    </lineage>
</organism>
<protein>
    <submittedName>
        <fullName evidence="1">Type III secretion system lipoprotein chaperone (YscW)</fullName>
    </submittedName>
</protein>
<dbReference type="OrthoDB" id="3748452at2"/>
<dbReference type="EMBL" id="LT629695">
    <property type="protein sequence ID" value="SDH63865.1"/>
    <property type="molecule type" value="Genomic_DNA"/>
</dbReference>
<keyword evidence="1" id="KW-0449">Lipoprotein</keyword>
<evidence type="ECO:0000313" key="2">
    <source>
        <dbReference type="Proteomes" id="UP000198822"/>
    </source>
</evidence>
<dbReference type="AlphaFoldDB" id="A0A1G8E1X7"/>
<accession>A0A1G8E1X7</accession>
<dbReference type="Proteomes" id="UP000198822">
    <property type="component" value="Chromosome I"/>
</dbReference>
<name>A0A1G8E1X7_9MICO</name>
<dbReference type="InterPro" id="IPR039366">
    <property type="entry name" value="Pilotin"/>
</dbReference>